<protein>
    <submittedName>
        <fullName evidence="2">Uncharacterized protein</fullName>
    </submittedName>
</protein>
<dbReference type="Proteomes" id="UP000239273">
    <property type="component" value="Unassembled WGS sequence"/>
</dbReference>
<reference evidence="1" key="4">
    <citation type="submission" date="2023-01" db="EMBL/GenBank/DDBJ databases">
        <title>Draft genome sequence of Aliivibrio sifiae strain NBRC 105001.</title>
        <authorList>
            <person name="Sun Q."/>
            <person name="Mori K."/>
        </authorList>
    </citation>
    <scope>NUCLEOTIDE SEQUENCE</scope>
    <source>
        <strain evidence="1">NBRC 105001</strain>
    </source>
</reference>
<keyword evidence="4" id="KW-1185">Reference proteome</keyword>
<dbReference type="AlphaFoldDB" id="A0A2S7X112"/>
<reference evidence="2 3" key="2">
    <citation type="submission" date="2016-12" db="EMBL/GenBank/DDBJ databases">
        <title>Diversity of luminous bacteria.</title>
        <authorList>
            <person name="Yoshizawa S."/>
            <person name="Kogure K."/>
        </authorList>
    </citation>
    <scope>NUCLEOTIDE SEQUENCE [LARGE SCALE GENOMIC DNA]</scope>
    <source>
        <strain evidence="2 3">NBRC 105001</strain>
    </source>
</reference>
<dbReference type="EMBL" id="MSCP01000005">
    <property type="protein sequence ID" value="PQJ83529.1"/>
    <property type="molecule type" value="Genomic_DNA"/>
</dbReference>
<dbReference type="EMBL" id="BSOU01000014">
    <property type="protein sequence ID" value="GLR76839.1"/>
    <property type="molecule type" value="Genomic_DNA"/>
</dbReference>
<evidence type="ECO:0000313" key="2">
    <source>
        <dbReference type="EMBL" id="PQJ83529.1"/>
    </source>
</evidence>
<name>A0A2S7X112_9GAMM</name>
<sequence length="113" mass="13276">MIFFLSITINFILFLLLLKKENIHTGEVVYIKDTRELYIDALMLCSFRERSSNHQLFEFILNNKSVTFHDIKVNIFPHVDKNIKKSIASLRLPSDFIILDGDNVFLSKNIKTR</sequence>
<evidence type="ECO:0000313" key="4">
    <source>
        <dbReference type="Proteomes" id="UP001156660"/>
    </source>
</evidence>
<gene>
    <name evidence="2" type="ORF">BTO23_20520</name>
    <name evidence="1" type="ORF">GCM10007855_37140</name>
</gene>
<comment type="caution">
    <text evidence="2">The sequence shown here is derived from an EMBL/GenBank/DDBJ whole genome shotgun (WGS) entry which is preliminary data.</text>
</comment>
<reference evidence="4" key="3">
    <citation type="journal article" date="2019" name="Int. J. Syst. Evol. Microbiol.">
        <title>The Global Catalogue of Microorganisms (GCM) 10K type strain sequencing project: providing services to taxonomists for standard genome sequencing and annotation.</title>
        <authorList>
            <consortium name="The Broad Institute Genomics Platform"/>
            <consortium name="The Broad Institute Genome Sequencing Center for Infectious Disease"/>
            <person name="Wu L."/>
            <person name="Ma J."/>
        </authorList>
    </citation>
    <scope>NUCLEOTIDE SEQUENCE [LARGE SCALE GENOMIC DNA]</scope>
    <source>
        <strain evidence="4">NBRC 105001</strain>
    </source>
</reference>
<accession>A0A2S7X112</accession>
<evidence type="ECO:0000313" key="1">
    <source>
        <dbReference type="EMBL" id="GLR76839.1"/>
    </source>
</evidence>
<dbReference type="Proteomes" id="UP001156660">
    <property type="component" value="Unassembled WGS sequence"/>
</dbReference>
<reference evidence="1" key="1">
    <citation type="journal article" date="2014" name="Int. J. Syst. Evol. Microbiol.">
        <title>Complete genome of a new Firmicutes species belonging to the dominant human colonic microbiota ('Ruminococcus bicirculans') reveals two chromosomes and a selective capacity to utilize plant glucans.</title>
        <authorList>
            <consortium name="NISC Comparative Sequencing Program"/>
            <person name="Wegmann U."/>
            <person name="Louis P."/>
            <person name="Goesmann A."/>
            <person name="Henrissat B."/>
            <person name="Duncan S.H."/>
            <person name="Flint H.J."/>
        </authorList>
    </citation>
    <scope>NUCLEOTIDE SEQUENCE</scope>
    <source>
        <strain evidence="1">NBRC 105001</strain>
    </source>
</reference>
<evidence type="ECO:0000313" key="3">
    <source>
        <dbReference type="Proteomes" id="UP000239273"/>
    </source>
</evidence>
<organism evidence="2 3">
    <name type="scientific">Aliivibrio sifiae</name>
    <dbReference type="NCBI Taxonomy" id="566293"/>
    <lineage>
        <taxon>Bacteria</taxon>
        <taxon>Pseudomonadati</taxon>
        <taxon>Pseudomonadota</taxon>
        <taxon>Gammaproteobacteria</taxon>
        <taxon>Vibrionales</taxon>
        <taxon>Vibrionaceae</taxon>
        <taxon>Aliivibrio</taxon>
    </lineage>
</organism>
<proteinExistence type="predicted"/>